<evidence type="ECO:0000313" key="11">
    <source>
        <dbReference type="Proteomes" id="UP001065265"/>
    </source>
</evidence>
<dbReference type="EMBL" id="CP092471">
    <property type="protein sequence ID" value="UVI40409.1"/>
    <property type="molecule type" value="Genomic_DNA"/>
</dbReference>
<evidence type="ECO:0000256" key="2">
    <source>
        <dbReference type="ARBA" id="ARBA00006577"/>
    </source>
</evidence>
<organism evidence="10 11">
    <name type="scientific">Qipengyuania spongiae</name>
    <dbReference type="NCBI Taxonomy" id="2909673"/>
    <lineage>
        <taxon>Bacteria</taxon>
        <taxon>Pseudomonadati</taxon>
        <taxon>Pseudomonadota</taxon>
        <taxon>Alphaproteobacteria</taxon>
        <taxon>Sphingomonadales</taxon>
        <taxon>Erythrobacteraceae</taxon>
        <taxon>Qipengyuania</taxon>
    </lineage>
</organism>
<evidence type="ECO:0000256" key="5">
    <source>
        <dbReference type="PROSITE-ProRule" id="PRU00277"/>
    </source>
</evidence>
<sequence>MTEITRVPLQPIAKGSLTKLWLAIAVLVLIGAGLAWAAIPRGVEVETLVEGTGPTPAATDVAFVRYTGMLPDGTVFDQSQDIPLPVEGIFPEGNPLPLDRMVPGFTEGATQMRQGGKYRLTIPAAMGYGAEGRQDQMGNQVIPPDSDLVFEVEMIEFMSAEEFEQRLQALQQALQTQQNLGGPQPGVPGAPGGAVPPPPAPGQ</sequence>
<keyword evidence="8" id="KW-0472">Membrane</keyword>
<dbReference type="PANTHER" id="PTHR43811:SF19">
    <property type="entry name" value="39 KDA FK506-BINDING NUCLEAR PROTEIN"/>
    <property type="match status" value="1"/>
</dbReference>
<evidence type="ECO:0000256" key="4">
    <source>
        <dbReference type="ARBA" id="ARBA00023235"/>
    </source>
</evidence>
<keyword evidence="8" id="KW-1133">Transmembrane helix</keyword>
<feature type="domain" description="PPIase FKBP-type" evidence="9">
    <location>
        <begin position="59"/>
        <end position="158"/>
    </location>
</feature>
<comment type="similarity">
    <text evidence="2 6">Belongs to the FKBP-type PPIase family.</text>
</comment>
<evidence type="ECO:0000313" key="10">
    <source>
        <dbReference type="EMBL" id="UVI40409.1"/>
    </source>
</evidence>
<dbReference type="EC" id="5.2.1.8" evidence="6"/>
<dbReference type="RefSeq" id="WP_265560672.1">
    <property type="nucleotide sequence ID" value="NZ_CP092471.1"/>
</dbReference>
<accession>A0ABY5T1L9</accession>
<keyword evidence="4 5" id="KW-0413">Isomerase</keyword>
<evidence type="ECO:0000259" key="9">
    <source>
        <dbReference type="PROSITE" id="PS50059"/>
    </source>
</evidence>
<dbReference type="InterPro" id="IPR046357">
    <property type="entry name" value="PPIase_dom_sf"/>
</dbReference>
<dbReference type="PROSITE" id="PS50059">
    <property type="entry name" value="FKBP_PPIASE"/>
    <property type="match status" value="1"/>
</dbReference>
<gene>
    <name evidence="10" type="ORF">L1F33_05560</name>
</gene>
<keyword evidence="3 5" id="KW-0697">Rotamase</keyword>
<dbReference type="Proteomes" id="UP001065265">
    <property type="component" value="Chromosome"/>
</dbReference>
<dbReference type="InterPro" id="IPR001179">
    <property type="entry name" value="PPIase_FKBP_dom"/>
</dbReference>
<keyword evidence="8" id="KW-0812">Transmembrane</keyword>
<dbReference type="SUPFAM" id="SSF54534">
    <property type="entry name" value="FKBP-like"/>
    <property type="match status" value="1"/>
</dbReference>
<evidence type="ECO:0000256" key="7">
    <source>
        <dbReference type="SAM" id="MobiDB-lite"/>
    </source>
</evidence>
<comment type="catalytic activity">
    <reaction evidence="1 5 6">
        <text>[protein]-peptidylproline (omega=180) = [protein]-peptidylproline (omega=0)</text>
        <dbReference type="Rhea" id="RHEA:16237"/>
        <dbReference type="Rhea" id="RHEA-COMP:10747"/>
        <dbReference type="Rhea" id="RHEA-COMP:10748"/>
        <dbReference type="ChEBI" id="CHEBI:83833"/>
        <dbReference type="ChEBI" id="CHEBI:83834"/>
        <dbReference type="EC" id="5.2.1.8"/>
    </reaction>
</comment>
<feature type="compositionally biased region" description="Pro residues" evidence="7">
    <location>
        <begin position="194"/>
        <end position="203"/>
    </location>
</feature>
<name>A0ABY5T1L9_9SPHN</name>
<evidence type="ECO:0000256" key="6">
    <source>
        <dbReference type="RuleBase" id="RU003915"/>
    </source>
</evidence>
<evidence type="ECO:0000256" key="8">
    <source>
        <dbReference type="SAM" id="Phobius"/>
    </source>
</evidence>
<evidence type="ECO:0000256" key="3">
    <source>
        <dbReference type="ARBA" id="ARBA00023110"/>
    </source>
</evidence>
<protein>
    <recommendedName>
        <fullName evidence="6">Peptidyl-prolyl cis-trans isomerase</fullName>
        <ecNumber evidence="6">5.2.1.8</ecNumber>
    </recommendedName>
</protein>
<dbReference type="PANTHER" id="PTHR43811">
    <property type="entry name" value="FKBP-TYPE PEPTIDYL-PROLYL CIS-TRANS ISOMERASE FKPA"/>
    <property type="match status" value="1"/>
</dbReference>
<dbReference type="Gene3D" id="3.10.50.40">
    <property type="match status" value="1"/>
</dbReference>
<keyword evidence="11" id="KW-1185">Reference proteome</keyword>
<dbReference type="GO" id="GO:0003755">
    <property type="term" value="F:peptidyl-prolyl cis-trans isomerase activity"/>
    <property type="evidence" value="ECO:0007669"/>
    <property type="project" value="UniProtKB-EC"/>
</dbReference>
<feature type="transmembrane region" description="Helical" evidence="8">
    <location>
        <begin position="20"/>
        <end position="39"/>
    </location>
</feature>
<feature type="region of interest" description="Disordered" evidence="7">
    <location>
        <begin position="174"/>
        <end position="203"/>
    </location>
</feature>
<proteinExistence type="inferred from homology"/>
<dbReference type="Pfam" id="PF00254">
    <property type="entry name" value="FKBP_C"/>
    <property type="match status" value="1"/>
</dbReference>
<evidence type="ECO:0000256" key="1">
    <source>
        <dbReference type="ARBA" id="ARBA00000971"/>
    </source>
</evidence>
<reference evidence="10" key="1">
    <citation type="submission" date="2022-02" db="EMBL/GenBank/DDBJ databases">
        <title>Qipengyuania spongiae sp. nov., isolated from marine sponge.</title>
        <authorList>
            <person name="Li Z."/>
            <person name="Zhang M."/>
        </authorList>
    </citation>
    <scope>NUCLEOTIDE SEQUENCE</scope>
    <source>
        <strain evidence="10">PHS-Z21</strain>
    </source>
</reference>